<reference evidence="10" key="1">
    <citation type="submission" date="2020-10" db="EMBL/GenBank/DDBJ databases">
        <authorList>
            <person name="Kadnikov V."/>
            <person name="Beletsky A.V."/>
            <person name="Mardanov A.V."/>
            <person name="Karnachuk O.V."/>
            <person name="Ravin N.V."/>
        </authorList>
    </citation>
    <scope>NUCLEOTIDE SEQUENCE</scope>
    <source>
        <strain evidence="10">Bu02</strain>
    </source>
</reference>
<keyword evidence="4 8" id="KW-0812">Transmembrane</keyword>
<dbReference type="KEGG" id="fcz:IMF26_09500"/>
<feature type="domain" description="MgtC/SapB/SrpB/YhiD N-terminal" evidence="9">
    <location>
        <begin position="21"/>
        <end position="146"/>
    </location>
</feature>
<dbReference type="PANTHER" id="PTHR33778:SF1">
    <property type="entry name" value="MAGNESIUM TRANSPORTER YHID-RELATED"/>
    <property type="match status" value="1"/>
</dbReference>
<evidence type="ECO:0000256" key="3">
    <source>
        <dbReference type="ARBA" id="ARBA00022475"/>
    </source>
</evidence>
<accession>A0AAT9LDN7</accession>
<sequence>MFPEMELMGFLSQVTSVLLPLTVAAVLGGIIGMERESIERPAGFRTHILVAVGSALVMLVSVEVYSRFGNVADPGRIAAQVVSGIGFLGAGTILRSGLRVRGLTTAASLWAVSALGLASGMKLYGYAVASTVIILAVLIPLRRLEERLRRSSGRSGRPEKARIRKGTGEDDSTSGT</sequence>
<dbReference type="EMBL" id="CP062796">
    <property type="protein sequence ID" value="QUL98253.1"/>
    <property type="molecule type" value="Genomic_DNA"/>
</dbReference>
<feature type="transmembrane region" description="Helical" evidence="8">
    <location>
        <begin position="124"/>
        <end position="141"/>
    </location>
</feature>
<dbReference type="InterPro" id="IPR049177">
    <property type="entry name" value="MgtC_SapB_SrpB_YhiD_N"/>
</dbReference>
<dbReference type="AlphaFoldDB" id="A0AAT9LDN7"/>
<keyword evidence="6 8" id="KW-0472">Membrane</keyword>
<keyword evidence="3" id="KW-1003">Cell membrane</keyword>
<gene>
    <name evidence="10" type="ORF">IMF26_09500</name>
</gene>
<dbReference type="InterPro" id="IPR003416">
    <property type="entry name" value="MgtC/SapB/SrpB/YhiD_fam"/>
</dbReference>
<feature type="transmembrane region" description="Helical" evidence="8">
    <location>
        <begin position="77"/>
        <end position="94"/>
    </location>
</feature>
<dbReference type="Pfam" id="PF02308">
    <property type="entry name" value="MgtC"/>
    <property type="match status" value="1"/>
</dbReference>
<evidence type="ECO:0000256" key="2">
    <source>
        <dbReference type="ARBA" id="ARBA00009298"/>
    </source>
</evidence>
<evidence type="ECO:0000256" key="5">
    <source>
        <dbReference type="ARBA" id="ARBA00022989"/>
    </source>
</evidence>
<evidence type="ECO:0000259" key="9">
    <source>
        <dbReference type="Pfam" id="PF02308"/>
    </source>
</evidence>
<evidence type="ECO:0000256" key="1">
    <source>
        <dbReference type="ARBA" id="ARBA00004651"/>
    </source>
</evidence>
<feature type="transmembrane region" description="Helical" evidence="8">
    <location>
        <begin position="12"/>
        <end position="32"/>
    </location>
</feature>
<comment type="similarity">
    <text evidence="2">Belongs to the MgtC/SapB family.</text>
</comment>
<dbReference type="PRINTS" id="PR01837">
    <property type="entry name" value="MGTCSAPBPROT"/>
</dbReference>
<evidence type="ECO:0000313" key="10">
    <source>
        <dbReference type="EMBL" id="QUL98253.1"/>
    </source>
</evidence>
<name>A0AAT9LDN7_9FIRM</name>
<evidence type="ECO:0000256" key="8">
    <source>
        <dbReference type="SAM" id="Phobius"/>
    </source>
</evidence>
<evidence type="ECO:0000256" key="7">
    <source>
        <dbReference type="SAM" id="MobiDB-lite"/>
    </source>
</evidence>
<dbReference type="PANTHER" id="PTHR33778">
    <property type="entry name" value="PROTEIN MGTC"/>
    <property type="match status" value="1"/>
</dbReference>
<feature type="transmembrane region" description="Helical" evidence="8">
    <location>
        <begin position="44"/>
        <end position="65"/>
    </location>
</feature>
<keyword evidence="5 8" id="KW-1133">Transmembrane helix</keyword>
<organism evidence="10">
    <name type="scientific">Candidatus Fermentithermobacillus carboniphilus</name>
    <dbReference type="NCBI Taxonomy" id="3085328"/>
    <lineage>
        <taxon>Bacteria</taxon>
        <taxon>Bacillati</taxon>
        <taxon>Bacillota</taxon>
        <taxon>Candidatus Fermentithermobacillia</taxon>
        <taxon>Candidatus Fermentithermobacillales</taxon>
        <taxon>Candidatus Fermentithermobacillaceae</taxon>
        <taxon>Candidatus Fermentithermobacillus</taxon>
    </lineage>
</organism>
<feature type="region of interest" description="Disordered" evidence="7">
    <location>
        <begin position="149"/>
        <end position="176"/>
    </location>
</feature>
<dbReference type="GO" id="GO:0005886">
    <property type="term" value="C:plasma membrane"/>
    <property type="evidence" value="ECO:0007669"/>
    <property type="project" value="UniProtKB-SubCell"/>
</dbReference>
<reference evidence="10" key="2">
    <citation type="journal article" date="2023" name="Biology">
        <title>Prokaryotic Life Associated with Coal-Fire Gas Vents Revealed by Metagenomics.</title>
        <authorList>
            <person name="Kadnikov V.V."/>
            <person name="Mardanov A.V."/>
            <person name="Beletsky A.V."/>
            <person name="Karnachuk O.V."/>
            <person name="Ravin N.V."/>
        </authorList>
    </citation>
    <scope>NUCLEOTIDE SEQUENCE</scope>
    <source>
        <strain evidence="10">Bu02</strain>
    </source>
</reference>
<proteinExistence type="inferred from homology"/>
<protein>
    <submittedName>
        <fullName evidence="10">MgtC/SapB family protein</fullName>
    </submittedName>
</protein>
<evidence type="ECO:0000256" key="6">
    <source>
        <dbReference type="ARBA" id="ARBA00023136"/>
    </source>
</evidence>
<evidence type="ECO:0000256" key="4">
    <source>
        <dbReference type="ARBA" id="ARBA00022692"/>
    </source>
</evidence>
<comment type="subcellular location">
    <subcellularLocation>
        <location evidence="1">Cell membrane</location>
        <topology evidence="1">Multi-pass membrane protein</topology>
    </subcellularLocation>
</comment>